<feature type="region of interest" description="Disordered" evidence="13">
    <location>
        <begin position="288"/>
        <end position="366"/>
    </location>
</feature>
<accession>A0AAD1WIC7</accession>
<organism evidence="15 16">
    <name type="scientific">Pelobates cultripes</name>
    <name type="common">Western spadefoot toad</name>
    <dbReference type="NCBI Taxonomy" id="61616"/>
    <lineage>
        <taxon>Eukaryota</taxon>
        <taxon>Metazoa</taxon>
        <taxon>Chordata</taxon>
        <taxon>Craniata</taxon>
        <taxon>Vertebrata</taxon>
        <taxon>Euteleostomi</taxon>
        <taxon>Amphibia</taxon>
        <taxon>Batrachia</taxon>
        <taxon>Anura</taxon>
        <taxon>Pelobatoidea</taxon>
        <taxon>Pelobatidae</taxon>
        <taxon>Pelobates</taxon>
    </lineage>
</organism>
<feature type="region of interest" description="Disordered" evidence="13">
    <location>
        <begin position="701"/>
        <end position="725"/>
    </location>
</feature>
<dbReference type="PANTHER" id="PTHR23044:SF61">
    <property type="entry name" value="3'-5' EXORIBONUCLEASE 1-RELATED"/>
    <property type="match status" value="1"/>
</dbReference>
<dbReference type="Pfam" id="PF00929">
    <property type="entry name" value="RNase_T"/>
    <property type="match status" value="1"/>
</dbReference>
<feature type="compositionally biased region" description="Polar residues" evidence="13">
    <location>
        <begin position="295"/>
        <end position="311"/>
    </location>
</feature>
<dbReference type="AlphaFoldDB" id="A0AAD1WIC7"/>
<keyword evidence="7" id="KW-0269">Exonuclease</keyword>
<keyword evidence="2" id="KW-0540">Nuclease</keyword>
<comment type="cofactor">
    <cofactor evidence="1">
        <name>Mg(2+)</name>
        <dbReference type="ChEBI" id="CHEBI:18420"/>
    </cofactor>
</comment>
<dbReference type="GO" id="GO:0000175">
    <property type="term" value="F:3'-5'-RNA exonuclease activity"/>
    <property type="evidence" value="ECO:0007669"/>
    <property type="project" value="InterPro"/>
</dbReference>
<feature type="domain" description="GRF-type" evidence="14">
    <location>
        <begin position="632"/>
        <end position="679"/>
    </location>
</feature>
<evidence type="ECO:0000256" key="1">
    <source>
        <dbReference type="ARBA" id="ARBA00001946"/>
    </source>
</evidence>
<dbReference type="InterPro" id="IPR036397">
    <property type="entry name" value="RNaseH_sf"/>
</dbReference>
<gene>
    <name evidence="15" type="ORF">PECUL_23A010663</name>
</gene>
<evidence type="ECO:0000256" key="3">
    <source>
        <dbReference type="ARBA" id="ARBA00022723"/>
    </source>
</evidence>
<feature type="compositionally biased region" description="Low complexity" evidence="13">
    <location>
        <begin position="701"/>
        <end position="712"/>
    </location>
</feature>
<dbReference type="InterPro" id="IPR013520">
    <property type="entry name" value="Ribonucl_H"/>
</dbReference>
<dbReference type="InterPro" id="IPR012337">
    <property type="entry name" value="RNaseH-like_sf"/>
</dbReference>
<keyword evidence="8" id="KW-0460">Magnesium</keyword>
<evidence type="ECO:0000256" key="7">
    <source>
        <dbReference type="ARBA" id="ARBA00022839"/>
    </source>
</evidence>
<evidence type="ECO:0000256" key="9">
    <source>
        <dbReference type="ARBA" id="ARBA00038042"/>
    </source>
</evidence>
<protein>
    <recommendedName>
        <fullName evidence="10">ERI1 exoribonuclease 2</fullName>
    </recommendedName>
    <alternativeName>
        <fullName evidence="11">Exonuclease domain-containing protein 1</fullName>
    </alternativeName>
</protein>
<evidence type="ECO:0000256" key="13">
    <source>
        <dbReference type="SAM" id="MobiDB-lite"/>
    </source>
</evidence>
<dbReference type="EMBL" id="OW240918">
    <property type="protein sequence ID" value="CAH2307176.1"/>
    <property type="molecule type" value="Genomic_DNA"/>
</dbReference>
<keyword evidence="3" id="KW-0479">Metal-binding</keyword>
<dbReference type="PROSITE" id="PS51999">
    <property type="entry name" value="ZF_GRF"/>
    <property type="match status" value="1"/>
</dbReference>
<dbReference type="SUPFAM" id="SSF53098">
    <property type="entry name" value="Ribonuclease H-like"/>
    <property type="match status" value="1"/>
</dbReference>
<evidence type="ECO:0000256" key="4">
    <source>
        <dbReference type="ARBA" id="ARBA00022771"/>
    </source>
</evidence>
<keyword evidence="5" id="KW-0378">Hydrolase</keyword>
<evidence type="ECO:0000259" key="14">
    <source>
        <dbReference type="PROSITE" id="PS51999"/>
    </source>
</evidence>
<sequence>MLPATLYQSIPEHCQLSGRFRLGTGSDGCSMEEEVQFNIRTVPFSHITDTNLSITDPNITTFKLEQEQFFEYLIIIDFESTCWKDARHYGQEIIEFPAVLLNTSNGEIESEFRTYVQPQEHPILSDFCTELTGIKQQQVDEGIPLRICLSQFSTWIQKIQKDKRIVFLTASPAHPTSGHKMCAFVTWSDWDLGVCLLYECKRKQLRKPDILNSWIDLRATYKLFYNRKPKGLNGALQDLGIEFSGREHSGLDDSRNTAKLAWRMICDGCVMKITKSLDQVRPKISPVRPLPLPAQSASCSSEDNQLSTTITVDKDPTERELPSSHAHYSIMTHDSNTTIKKNDGTKQDDAAKPSNGNQNQDIQPPQTLINGLTTTLGNGHKYFFSSRSSINNLENTIQIGAFTSTPVGNTSFGPGHVLISTTVSTVNDISGLDISSSSDCLAMVADWEDAALIEDSQENQNTESTELAENSLCSVMLPGIASSSKHNLEHFNVFKKESNAVLKPCMPQSNSVAYKSPDTTIYNVKQQGSNSSAFKLPTSFASTSSNNLSYVGQKTKTPTLLNYFPKRKLSSVSFYSPPKKQAFTIHEDDLAHNSLSTTIRATRTIPSTVLNSTVNMSNSRSTKDQRITAPMCKCGRRAKKLTVSNMGPNHGRAFYSCTVRKRTEENKKGCDYFKWEDTLLKEKLAHTSALLSTSGISVSSRKSFLSSGSSASNRTFTGLRPSMRT</sequence>
<dbReference type="Pfam" id="PF06839">
    <property type="entry name" value="Zn_ribbon_GRF"/>
    <property type="match status" value="1"/>
</dbReference>
<reference evidence="15" key="1">
    <citation type="submission" date="2022-03" db="EMBL/GenBank/DDBJ databases">
        <authorList>
            <person name="Alioto T."/>
            <person name="Alioto T."/>
            <person name="Gomez Garrido J."/>
        </authorList>
    </citation>
    <scope>NUCLEOTIDE SEQUENCE</scope>
</reference>
<keyword evidence="4 12" id="KW-0863">Zinc-finger</keyword>
<keyword evidence="6" id="KW-0862">Zinc</keyword>
<proteinExistence type="inferred from homology"/>
<evidence type="ECO:0000256" key="11">
    <source>
        <dbReference type="ARBA" id="ARBA00083876"/>
    </source>
</evidence>
<evidence type="ECO:0000313" key="16">
    <source>
        <dbReference type="Proteomes" id="UP001295444"/>
    </source>
</evidence>
<dbReference type="SMART" id="SM00479">
    <property type="entry name" value="EXOIII"/>
    <property type="match status" value="1"/>
</dbReference>
<feature type="compositionally biased region" description="Basic and acidic residues" evidence="13">
    <location>
        <begin position="340"/>
        <end position="351"/>
    </location>
</feature>
<keyword evidence="16" id="KW-1185">Reference proteome</keyword>
<evidence type="ECO:0000256" key="8">
    <source>
        <dbReference type="ARBA" id="ARBA00022842"/>
    </source>
</evidence>
<feature type="compositionally biased region" description="Polar residues" evidence="13">
    <location>
        <begin position="354"/>
        <end position="366"/>
    </location>
</feature>
<evidence type="ECO:0000256" key="2">
    <source>
        <dbReference type="ARBA" id="ARBA00022722"/>
    </source>
</evidence>
<dbReference type="InterPro" id="IPR010666">
    <property type="entry name" value="Znf_GRF"/>
</dbReference>
<dbReference type="GO" id="GO:0003676">
    <property type="term" value="F:nucleic acid binding"/>
    <property type="evidence" value="ECO:0007669"/>
    <property type="project" value="InterPro"/>
</dbReference>
<comment type="similarity">
    <text evidence="9">Belongs to the ERI2 family.</text>
</comment>
<dbReference type="GO" id="GO:0008270">
    <property type="term" value="F:zinc ion binding"/>
    <property type="evidence" value="ECO:0007669"/>
    <property type="project" value="UniProtKB-KW"/>
</dbReference>
<feature type="compositionally biased region" description="Basic and acidic residues" evidence="13">
    <location>
        <begin position="312"/>
        <end position="322"/>
    </location>
</feature>
<dbReference type="Gene3D" id="3.30.420.10">
    <property type="entry name" value="Ribonuclease H-like superfamily/Ribonuclease H"/>
    <property type="match status" value="1"/>
</dbReference>
<dbReference type="InterPro" id="IPR051274">
    <property type="entry name" value="3-5_Exoribonuclease"/>
</dbReference>
<evidence type="ECO:0000256" key="5">
    <source>
        <dbReference type="ARBA" id="ARBA00022801"/>
    </source>
</evidence>
<evidence type="ECO:0000256" key="6">
    <source>
        <dbReference type="ARBA" id="ARBA00022833"/>
    </source>
</evidence>
<dbReference type="PANTHER" id="PTHR23044">
    <property type="entry name" value="3'-5' EXONUCLEASE ERI1-RELATED"/>
    <property type="match status" value="1"/>
</dbReference>
<name>A0AAD1WIC7_PELCU</name>
<dbReference type="CDD" id="cd06133">
    <property type="entry name" value="ERI-1_3'hExo_like"/>
    <property type="match status" value="1"/>
</dbReference>
<dbReference type="InterPro" id="IPR047201">
    <property type="entry name" value="ERI-1_3'hExo-like"/>
</dbReference>
<evidence type="ECO:0000256" key="10">
    <source>
        <dbReference type="ARBA" id="ARBA00068097"/>
    </source>
</evidence>
<evidence type="ECO:0000256" key="12">
    <source>
        <dbReference type="PROSITE-ProRule" id="PRU01343"/>
    </source>
</evidence>
<evidence type="ECO:0000313" key="15">
    <source>
        <dbReference type="EMBL" id="CAH2307176.1"/>
    </source>
</evidence>
<dbReference type="FunFam" id="3.30.420.10:FF:000062">
    <property type="entry name" value="ERI1 exoribonuclease 2 isoform X1"/>
    <property type="match status" value="1"/>
</dbReference>
<dbReference type="Proteomes" id="UP001295444">
    <property type="component" value="Chromosome 07"/>
</dbReference>